<feature type="region of interest" description="Disordered" evidence="1">
    <location>
        <begin position="46"/>
        <end position="71"/>
    </location>
</feature>
<name>A0A5J5AKX7_9ASTE</name>
<dbReference type="Proteomes" id="UP000325577">
    <property type="component" value="Linkage Group LG2"/>
</dbReference>
<evidence type="ECO:0000313" key="3">
    <source>
        <dbReference type="Proteomes" id="UP000325577"/>
    </source>
</evidence>
<protein>
    <submittedName>
        <fullName evidence="2">Uncharacterized protein</fullName>
    </submittedName>
</protein>
<keyword evidence="3" id="KW-1185">Reference proteome</keyword>
<evidence type="ECO:0000313" key="2">
    <source>
        <dbReference type="EMBL" id="KAA8531695.1"/>
    </source>
</evidence>
<reference evidence="2 3" key="1">
    <citation type="submission" date="2019-09" db="EMBL/GenBank/DDBJ databases">
        <title>A chromosome-level genome assembly of the Chinese tupelo Nyssa sinensis.</title>
        <authorList>
            <person name="Yang X."/>
            <person name="Kang M."/>
            <person name="Yang Y."/>
            <person name="Xiong H."/>
            <person name="Wang M."/>
            <person name="Zhang Z."/>
            <person name="Wang Z."/>
            <person name="Wu H."/>
            <person name="Ma T."/>
            <person name="Liu J."/>
            <person name="Xi Z."/>
        </authorList>
    </citation>
    <scope>NUCLEOTIDE SEQUENCE [LARGE SCALE GENOMIC DNA]</scope>
    <source>
        <strain evidence="2">J267</strain>
        <tissue evidence="2">Leaf</tissue>
    </source>
</reference>
<sequence>MYQDDGLYQATQINKAYLIQRSLQQAMVHIHRWVFPMKGMEKQKHIYSDGHDSDNDNDGDDEEDFNSDDSNDEAMETIAKEFGVNRPTSGCMLEALHVDSASGVSLDEKKNTKLNRCKCKDGENLIIIILLPLFPWHLILSLSKVKSASSGVSLNKGRRRKHHNEQLKQTKYILISLHFSIKAANPILYVAIKYQRIKPYTAIEMAKKRE</sequence>
<proteinExistence type="predicted"/>
<dbReference type="AlphaFoldDB" id="A0A5J5AKX7"/>
<organism evidence="2 3">
    <name type="scientific">Nyssa sinensis</name>
    <dbReference type="NCBI Taxonomy" id="561372"/>
    <lineage>
        <taxon>Eukaryota</taxon>
        <taxon>Viridiplantae</taxon>
        <taxon>Streptophyta</taxon>
        <taxon>Embryophyta</taxon>
        <taxon>Tracheophyta</taxon>
        <taxon>Spermatophyta</taxon>
        <taxon>Magnoliopsida</taxon>
        <taxon>eudicotyledons</taxon>
        <taxon>Gunneridae</taxon>
        <taxon>Pentapetalae</taxon>
        <taxon>asterids</taxon>
        <taxon>Cornales</taxon>
        <taxon>Nyssaceae</taxon>
        <taxon>Nyssa</taxon>
    </lineage>
</organism>
<evidence type="ECO:0000256" key="1">
    <source>
        <dbReference type="SAM" id="MobiDB-lite"/>
    </source>
</evidence>
<accession>A0A5J5AKX7</accession>
<gene>
    <name evidence="2" type="ORF">F0562_006588</name>
</gene>
<dbReference type="EMBL" id="CM018043">
    <property type="protein sequence ID" value="KAA8531695.1"/>
    <property type="molecule type" value="Genomic_DNA"/>
</dbReference>
<feature type="compositionally biased region" description="Acidic residues" evidence="1">
    <location>
        <begin position="55"/>
        <end position="71"/>
    </location>
</feature>